<evidence type="ECO:0000313" key="3">
    <source>
        <dbReference type="Proteomes" id="UP000682416"/>
    </source>
</evidence>
<dbReference type="Proteomes" id="UP000682416">
    <property type="component" value="Chromosome"/>
</dbReference>
<dbReference type="AlphaFoldDB" id="A0A975L7Q8"/>
<protein>
    <recommendedName>
        <fullName evidence="4">Helicase XPB/Ssl2 N-terminal domain-containing protein</fullName>
    </recommendedName>
</protein>
<proteinExistence type="predicted"/>
<evidence type="ECO:0008006" key="4">
    <source>
        <dbReference type="Google" id="ProtNLM"/>
    </source>
</evidence>
<accession>A0A975L7Q8</accession>
<evidence type="ECO:0000256" key="1">
    <source>
        <dbReference type="SAM" id="MobiDB-lite"/>
    </source>
</evidence>
<evidence type="ECO:0000313" key="2">
    <source>
        <dbReference type="EMBL" id="QVJ00242.1"/>
    </source>
</evidence>
<keyword evidence="3" id="KW-1185">Reference proteome</keyword>
<feature type="compositionally biased region" description="Basic and acidic residues" evidence="1">
    <location>
        <begin position="553"/>
        <end position="567"/>
    </location>
</feature>
<dbReference type="KEGG" id="nec:KGD82_15735"/>
<name>A0A975L7Q8_9ACTN</name>
<organism evidence="2 3">
    <name type="scientific">Nocardiopsis eucommiae</name>
    <dbReference type="NCBI Taxonomy" id="2831970"/>
    <lineage>
        <taxon>Bacteria</taxon>
        <taxon>Bacillati</taxon>
        <taxon>Actinomycetota</taxon>
        <taxon>Actinomycetes</taxon>
        <taxon>Streptosporangiales</taxon>
        <taxon>Nocardiopsidaceae</taxon>
        <taxon>Nocardiopsis</taxon>
    </lineage>
</organism>
<feature type="region of interest" description="Disordered" evidence="1">
    <location>
        <begin position="541"/>
        <end position="578"/>
    </location>
</feature>
<sequence>MTAEGVADLLATLAEGVVRYARATPQTLLHLLPILAYRPRAFERLTLAHHQVLYAAVGAVEDRDRLGAPPAGNGPTGERVPGPVGHETLLARVDADRPGLARVRAEETVSDLVALALLWPDGRCGYHLPDDAFAQFGLPRVPPPVRSGLGELDLAGVRRIALTLGLDPTEGRGALTGGIEAVLGAPERVLELWHAARHDVAHLLLDHAFLGTEARAFLTRAEGEPLHVPAEGTGDPDLDWMFEHGLLLPPDRPGDGLVMPKEVALAVRGAHPWPFEPAPRPVVGVPVDRMTPGGGADVAEGARRALTALAGADARLLDAVTERPPRLRRDGFLMKQGRQRLTRVAGGDEDLARVWLEAGAVLGLLTVHQGRVAPSDQVGVWRGLDTETRLAALAEAWAGTEDAALWWPTPESASLVRVRSGRARTRWALACVLNDLPWGTSTGVEGRRLLADRAEGREPPTGARWLVSAVTWHQPSVEGEPDTAGRVLRALREAEVLGAVFGGATTEVGRALSRRCRGRWETWPHGSPGTVEAVRRALGLTPLEGGGGVTVGSEERGSRVPGDRSEEPGGLVGPEEERHRELCEAAGELFGPGWYGGDARTDGA</sequence>
<dbReference type="EMBL" id="CP074402">
    <property type="protein sequence ID" value="QVJ00242.1"/>
    <property type="molecule type" value="Genomic_DNA"/>
</dbReference>
<reference evidence="2" key="1">
    <citation type="submission" date="2021-05" db="EMBL/GenBank/DDBJ databases">
        <authorList>
            <person name="Kaiqin L."/>
            <person name="Jian G."/>
        </authorList>
    </citation>
    <scope>NUCLEOTIDE SEQUENCE</scope>
    <source>
        <strain evidence="2">HDS5</strain>
    </source>
</reference>
<gene>
    <name evidence="2" type="ORF">KGD82_15735</name>
</gene>